<dbReference type="RefSeq" id="WP_198101586.1">
    <property type="nucleotide sequence ID" value="NZ_JAEDAL010000008.1"/>
</dbReference>
<keyword evidence="5" id="KW-1185">Reference proteome</keyword>
<evidence type="ECO:0000259" key="3">
    <source>
        <dbReference type="Pfam" id="PF25583"/>
    </source>
</evidence>
<evidence type="ECO:0000256" key="1">
    <source>
        <dbReference type="SAM" id="MobiDB-lite"/>
    </source>
</evidence>
<feature type="region of interest" description="Disordered" evidence="1">
    <location>
        <begin position="304"/>
        <end position="329"/>
    </location>
</feature>
<dbReference type="EMBL" id="JAEDAL010000008">
    <property type="protein sequence ID" value="MBH9553965.1"/>
    <property type="molecule type" value="Genomic_DNA"/>
</dbReference>
<evidence type="ECO:0000313" key="5">
    <source>
        <dbReference type="Proteomes" id="UP000620139"/>
    </source>
</evidence>
<reference evidence="4" key="1">
    <citation type="submission" date="2020-12" db="EMBL/GenBank/DDBJ databases">
        <title>The genome sequence of Inhella sp. 4Y17.</title>
        <authorList>
            <person name="Liu Y."/>
        </authorList>
    </citation>
    <scope>NUCLEOTIDE SEQUENCE</scope>
    <source>
        <strain evidence="4">4Y10</strain>
    </source>
</reference>
<protein>
    <submittedName>
        <fullName evidence="4">WYL domain-containing transcriptional regulator</fullName>
    </submittedName>
</protein>
<feature type="compositionally biased region" description="Polar residues" evidence="1">
    <location>
        <begin position="319"/>
        <end position="329"/>
    </location>
</feature>
<accession>A0A931IZN8</accession>
<evidence type="ECO:0000313" key="4">
    <source>
        <dbReference type="EMBL" id="MBH9553965.1"/>
    </source>
</evidence>
<dbReference type="InterPro" id="IPR057727">
    <property type="entry name" value="WCX_dom"/>
</dbReference>
<dbReference type="InterPro" id="IPR051534">
    <property type="entry name" value="CBASS_pafABC_assoc_protein"/>
</dbReference>
<dbReference type="Pfam" id="PF25583">
    <property type="entry name" value="WCX"/>
    <property type="match status" value="1"/>
</dbReference>
<dbReference type="PROSITE" id="PS52050">
    <property type="entry name" value="WYL"/>
    <property type="match status" value="1"/>
</dbReference>
<dbReference type="PANTHER" id="PTHR34580">
    <property type="match status" value="1"/>
</dbReference>
<dbReference type="AlphaFoldDB" id="A0A931IZN8"/>
<feature type="domain" description="WCX" evidence="3">
    <location>
        <begin position="220"/>
        <end position="297"/>
    </location>
</feature>
<organism evidence="4 5">
    <name type="scientific">Inhella gelatinilytica</name>
    <dbReference type="NCBI Taxonomy" id="2795030"/>
    <lineage>
        <taxon>Bacteria</taxon>
        <taxon>Pseudomonadati</taxon>
        <taxon>Pseudomonadota</taxon>
        <taxon>Betaproteobacteria</taxon>
        <taxon>Burkholderiales</taxon>
        <taxon>Sphaerotilaceae</taxon>
        <taxon>Inhella</taxon>
    </lineage>
</organism>
<dbReference type="InterPro" id="IPR026881">
    <property type="entry name" value="WYL_dom"/>
</dbReference>
<dbReference type="Proteomes" id="UP000620139">
    <property type="component" value="Unassembled WGS sequence"/>
</dbReference>
<name>A0A931IZN8_9BURK</name>
<dbReference type="PANTHER" id="PTHR34580:SF1">
    <property type="entry name" value="PROTEIN PAFC"/>
    <property type="match status" value="1"/>
</dbReference>
<comment type="caution">
    <text evidence="4">The sequence shown here is derived from an EMBL/GenBank/DDBJ whole genome shotgun (WGS) entry which is preliminary data.</text>
</comment>
<sequence length="329" mass="35888">MQEAASHEVLVRRLAGILIKLNSGEALSPSDLANEFGVNLRTIQRDLNDRLAALPIEKVNGKYRLNAAALGKFGAKDIEQFAVMAGVRDLFPSFDTDFMRSALSASQSGAWLVKGMTLEDLGGKSHEFRALEGAINACRLISFRYTKGVKSTVFDAVQPHQLVNHNGIWYLAASHGDKVKTFSVGRLEGLLVGSETFVRESGTREKLQAAQGIWIGDGPKTEATLTISASAAPFFTRRPLLPHQEITQENSDGSLLVKCQYSHPLEVIPVIKYWMPHVGISAPASLLEAVRRDVQAFLSSLSDSPLADQSDELSRNHLLPTTTPNAEPQ</sequence>
<dbReference type="Pfam" id="PF13280">
    <property type="entry name" value="WYL"/>
    <property type="match status" value="1"/>
</dbReference>
<proteinExistence type="predicted"/>
<gene>
    <name evidence="4" type="ORF">I7X43_14045</name>
</gene>
<evidence type="ECO:0000259" key="2">
    <source>
        <dbReference type="Pfam" id="PF13280"/>
    </source>
</evidence>
<feature type="domain" description="WYL" evidence="2">
    <location>
        <begin position="128"/>
        <end position="190"/>
    </location>
</feature>